<comment type="similarity">
    <text evidence="1">Belongs to the cytochrome P450 family.</text>
</comment>
<reference evidence="6 7" key="1">
    <citation type="journal article" date="2018" name="IMA Fungus">
        <title>IMA Genome-F 9: Draft genome sequence of Annulohypoxylon stygium, Aspergillus mulundensis, Berkeleyomyces basicola (syn. Thielaviopsis basicola), Ceratocystis smalleyi, two Cercospora beticola strains, Coleophoma cylindrospora, Fusarium fracticaudum, Phialophora cf. hyalina, and Morchella septimelata.</title>
        <authorList>
            <person name="Wingfield B.D."/>
            <person name="Bills G.F."/>
            <person name="Dong Y."/>
            <person name="Huang W."/>
            <person name="Nel W.J."/>
            <person name="Swalarsk-Parry B.S."/>
            <person name="Vaghefi N."/>
            <person name="Wilken P.M."/>
            <person name="An Z."/>
            <person name="de Beer Z.W."/>
            <person name="De Vos L."/>
            <person name="Chen L."/>
            <person name="Duong T.A."/>
            <person name="Gao Y."/>
            <person name="Hammerbacher A."/>
            <person name="Kikkert J.R."/>
            <person name="Li Y."/>
            <person name="Li H."/>
            <person name="Li K."/>
            <person name="Li Q."/>
            <person name="Liu X."/>
            <person name="Ma X."/>
            <person name="Naidoo K."/>
            <person name="Pethybridge S.J."/>
            <person name="Sun J."/>
            <person name="Steenkamp E.T."/>
            <person name="van der Nest M.A."/>
            <person name="van Wyk S."/>
            <person name="Wingfield M.J."/>
            <person name="Xiong C."/>
            <person name="Yue Q."/>
            <person name="Zhang X."/>
        </authorList>
    </citation>
    <scope>NUCLEOTIDE SEQUENCE [LARGE SCALE GENOMIC DNA]</scope>
    <source>
        <strain evidence="6 7">DSM 5745</strain>
    </source>
</reference>
<dbReference type="STRING" id="1810919.A0A3D8QVN4"/>
<dbReference type="Proteomes" id="UP000256690">
    <property type="component" value="Unassembled WGS sequence"/>
</dbReference>
<evidence type="ECO:0000256" key="1">
    <source>
        <dbReference type="ARBA" id="ARBA00010617"/>
    </source>
</evidence>
<feature type="transmembrane region" description="Helical" evidence="5">
    <location>
        <begin position="12"/>
        <end position="27"/>
    </location>
</feature>
<dbReference type="OrthoDB" id="2789670at2759"/>
<dbReference type="Pfam" id="PF00067">
    <property type="entry name" value="p450"/>
    <property type="match status" value="1"/>
</dbReference>
<keyword evidence="2" id="KW-0479">Metal-binding</keyword>
<dbReference type="AlphaFoldDB" id="A0A3D8QVN4"/>
<keyword evidence="5" id="KW-0472">Membrane</keyword>
<dbReference type="PANTHER" id="PTHR46300">
    <property type="entry name" value="P450, PUTATIVE (EUROFUNG)-RELATED-RELATED"/>
    <property type="match status" value="1"/>
</dbReference>
<evidence type="ECO:0000256" key="4">
    <source>
        <dbReference type="ARBA" id="ARBA00023004"/>
    </source>
</evidence>
<dbReference type="InterPro" id="IPR001128">
    <property type="entry name" value="Cyt_P450"/>
</dbReference>
<dbReference type="InterPro" id="IPR050364">
    <property type="entry name" value="Cytochrome_P450_fung"/>
</dbReference>
<dbReference type="GO" id="GO:0020037">
    <property type="term" value="F:heme binding"/>
    <property type="evidence" value="ECO:0007669"/>
    <property type="project" value="InterPro"/>
</dbReference>
<evidence type="ECO:0000313" key="7">
    <source>
        <dbReference type="Proteomes" id="UP000256690"/>
    </source>
</evidence>
<evidence type="ECO:0000256" key="2">
    <source>
        <dbReference type="ARBA" id="ARBA00022723"/>
    </source>
</evidence>
<dbReference type="RefSeq" id="XP_026600016.1">
    <property type="nucleotide sequence ID" value="XM_026751668.1"/>
</dbReference>
<dbReference type="InterPro" id="IPR036396">
    <property type="entry name" value="Cyt_P450_sf"/>
</dbReference>
<dbReference type="GO" id="GO:0004497">
    <property type="term" value="F:monooxygenase activity"/>
    <property type="evidence" value="ECO:0007669"/>
    <property type="project" value="InterPro"/>
</dbReference>
<comment type="caution">
    <text evidence="6">The sequence shown here is derived from an EMBL/GenBank/DDBJ whole genome shotgun (WGS) entry which is preliminary data.</text>
</comment>
<feature type="transmembrane region" description="Helical" evidence="5">
    <location>
        <begin position="108"/>
        <end position="125"/>
    </location>
</feature>
<dbReference type="EMBL" id="PVWQ01000013">
    <property type="protein sequence ID" value="RDW65913.1"/>
    <property type="molecule type" value="Genomic_DNA"/>
</dbReference>
<keyword evidence="7" id="KW-1185">Reference proteome</keyword>
<evidence type="ECO:0008006" key="8">
    <source>
        <dbReference type="Google" id="ProtNLM"/>
    </source>
</evidence>
<evidence type="ECO:0000313" key="6">
    <source>
        <dbReference type="EMBL" id="RDW65913.1"/>
    </source>
</evidence>
<dbReference type="Gene3D" id="1.10.630.10">
    <property type="entry name" value="Cytochrome P450"/>
    <property type="match status" value="1"/>
</dbReference>
<keyword evidence="3" id="KW-0560">Oxidoreductase</keyword>
<accession>A0A3D8QVN4</accession>
<dbReference type="GeneID" id="38120022"/>
<dbReference type="GO" id="GO:0016705">
    <property type="term" value="F:oxidoreductase activity, acting on paired donors, with incorporation or reduction of molecular oxygen"/>
    <property type="evidence" value="ECO:0007669"/>
    <property type="project" value="InterPro"/>
</dbReference>
<proteinExistence type="inferred from homology"/>
<keyword evidence="5" id="KW-1133">Transmembrane helix</keyword>
<dbReference type="SUPFAM" id="SSF48264">
    <property type="entry name" value="Cytochrome P450"/>
    <property type="match status" value="1"/>
</dbReference>
<organism evidence="6 7">
    <name type="scientific">Aspergillus mulundensis</name>
    <dbReference type="NCBI Taxonomy" id="1810919"/>
    <lineage>
        <taxon>Eukaryota</taxon>
        <taxon>Fungi</taxon>
        <taxon>Dikarya</taxon>
        <taxon>Ascomycota</taxon>
        <taxon>Pezizomycotina</taxon>
        <taxon>Eurotiomycetes</taxon>
        <taxon>Eurotiomycetidae</taxon>
        <taxon>Eurotiales</taxon>
        <taxon>Aspergillaceae</taxon>
        <taxon>Aspergillus</taxon>
        <taxon>Aspergillus subgen. Nidulantes</taxon>
    </lineage>
</organism>
<protein>
    <recommendedName>
        <fullName evidence="8">Cytochrome P450</fullName>
    </recommendedName>
</protein>
<dbReference type="PANTHER" id="PTHR46300:SF5">
    <property type="entry name" value="CYTOCHROME P450"/>
    <property type="match status" value="1"/>
</dbReference>
<sequence>MDLLVSPPKASALIPVLLGFAIALFIIKQRKPALRLPPGPPATPVLGHLHTIPHSHPEHAFIQWGKEFNSDILSLHVLGRPIIVLNSIEAARELLEKRGANYADRPRFVLFEVMGWGVTLTFLRWSPRFKLHRKLLQSSFTHSACKPYRAIQEEEARRAIKAITERPEEWEMLLRQFSTAVVLRIGFGIDVQEKDDPYVKMAIDVEEATGEGGVPAASIVDFFPVLRHLPSWAARVWSALRPLAHARATKPSIQALHDSPWDATEPFIRSGTATQPSFMRTHLEQYIANKKAGKSNEGVTIANLKGAV</sequence>
<keyword evidence="4" id="KW-0408">Iron</keyword>
<gene>
    <name evidence="6" type="ORF">DSM5745_09652</name>
</gene>
<keyword evidence="5" id="KW-0812">Transmembrane</keyword>
<evidence type="ECO:0000256" key="3">
    <source>
        <dbReference type="ARBA" id="ARBA00023002"/>
    </source>
</evidence>
<dbReference type="GO" id="GO:0005506">
    <property type="term" value="F:iron ion binding"/>
    <property type="evidence" value="ECO:0007669"/>
    <property type="project" value="InterPro"/>
</dbReference>
<evidence type="ECO:0000256" key="5">
    <source>
        <dbReference type="SAM" id="Phobius"/>
    </source>
</evidence>
<name>A0A3D8QVN4_9EURO</name>